<keyword evidence="2" id="KW-1185">Reference proteome</keyword>
<evidence type="ECO:0000313" key="2">
    <source>
        <dbReference type="Proteomes" id="UP000216063"/>
    </source>
</evidence>
<sequence length="83" mass="9049">MFPLVLRRNAVDPVRHISFASTVEDGGIAGLVRNCPFMNNVDPLQSTVCMMQTGAQRRCPQLTGMPSLSANLCWSLRGGRSVN</sequence>
<dbReference type="AlphaFoldDB" id="A0A255DC92"/>
<protein>
    <submittedName>
        <fullName evidence="1">Uncharacterized protein</fullName>
    </submittedName>
</protein>
<dbReference type="Proteomes" id="UP000216063">
    <property type="component" value="Unassembled WGS sequence"/>
</dbReference>
<dbReference type="EMBL" id="NOZR01000019">
    <property type="protein sequence ID" value="OYN76924.1"/>
    <property type="molecule type" value="Genomic_DNA"/>
</dbReference>
<evidence type="ECO:0000313" key="1">
    <source>
        <dbReference type="EMBL" id="OYN76924.1"/>
    </source>
</evidence>
<organism evidence="1 2">
    <name type="scientific">Mycolicibacterium sphagni</name>
    <dbReference type="NCBI Taxonomy" id="1786"/>
    <lineage>
        <taxon>Bacteria</taxon>
        <taxon>Bacillati</taxon>
        <taxon>Actinomycetota</taxon>
        <taxon>Actinomycetes</taxon>
        <taxon>Mycobacteriales</taxon>
        <taxon>Mycobacteriaceae</taxon>
        <taxon>Mycolicibacterium</taxon>
    </lineage>
</organism>
<comment type="caution">
    <text evidence="1">The sequence shown here is derived from an EMBL/GenBank/DDBJ whole genome shotgun (WGS) entry which is preliminary data.</text>
</comment>
<name>A0A255DC92_9MYCO</name>
<gene>
    <name evidence="1" type="ORF">CG716_20670</name>
</gene>
<accession>A0A255DC92</accession>
<reference evidence="1 2" key="1">
    <citation type="submission" date="2017-07" db="EMBL/GenBank/DDBJ databases">
        <title>The new phylogeny of genus Mycobacterium.</title>
        <authorList>
            <person name="Tortoli E."/>
            <person name="Trovato A."/>
            <person name="Cirillo D.M."/>
        </authorList>
    </citation>
    <scope>NUCLEOTIDE SEQUENCE [LARGE SCALE GENOMIC DNA]</scope>
    <source>
        <strain evidence="1 2">ATCC 33027</strain>
    </source>
</reference>
<proteinExistence type="predicted"/>